<keyword evidence="8 9" id="KW-0472">Membrane</keyword>
<keyword evidence="5 11" id="KW-0418">Kinase</keyword>
<evidence type="ECO:0000256" key="6">
    <source>
        <dbReference type="ARBA" id="ARBA00022989"/>
    </source>
</evidence>
<sequence length="455" mass="50096">MRLRSKILLLAVVPFVVAVTIIALGIALQTLELAKRQKAVLAAAWMETKTTELRHYVRLAQSAIAPLLRSADTRQAQEQALALLANMQFGHDGYFFVFNLQGVNLMHPRQPALVGRSHWEMRDIEGNPVIQNLLSVAQAGGAQGSAVRYLWEKPSTHETVAKLGYVQAVQPWGWMIGTGIYIDDVQQALHQIDEQVQASIAVMIRWVGGIAALGLLVVAFGGWALNISDHRQAEAKLRLLARQVVRSQEDERARLSRELHDGLSQLLISIKLQLEAARSRLRAAPAASQAPVDPLLEGALQRLGGAVAEVRRLSHNLRPSLLDDLGLPAALEHLTRETWETPEGTLQAVLRIEGKPHPLPDHQATALFRLAQEALANALRHAHASRVEMRLRYLPEATELIIDDNGCGFDLRAVRKDPQAGIGLHNMTERMVTLGGELDIQSNAQGTTLCARLPR</sequence>
<dbReference type="SMART" id="SM01049">
    <property type="entry name" value="Cache_2"/>
    <property type="match status" value="1"/>
</dbReference>
<dbReference type="InterPro" id="IPR033480">
    <property type="entry name" value="sCache_2"/>
</dbReference>
<evidence type="ECO:0000313" key="11">
    <source>
        <dbReference type="EMBL" id="SAI68715.1"/>
    </source>
</evidence>
<dbReference type="OrthoDB" id="9792869at2"/>
<dbReference type="PANTHER" id="PTHR24421">
    <property type="entry name" value="NITRATE/NITRITE SENSOR PROTEIN NARX-RELATED"/>
    <property type="match status" value="1"/>
</dbReference>
<dbReference type="eggNOG" id="COG4564">
    <property type="taxonomic scope" value="Bacteria"/>
</dbReference>
<dbReference type="PANTHER" id="PTHR24421:SF59">
    <property type="entry name" value="OXYGEN SENSOR HISTIDINE KINASE NREB"/>
    <property type="match status" value="1"/>
</dbReference>
<dbReference type="Gene3D" id="1.20.5.1930">
    <property type="match status" value="1"/>
</dbReference>
<protein>
    <submittedName>
        <fullName evidence="11">Two-component system sensor kinase</fullName>
        <ecNumber evidence="11">2.7.13.3</ecNumber>
    </submittedName>
</protein>
<dbReference type="GO" id="GO:0005886">
    <property type="term" value="C:plasma membrane"/>
    <property type="evidence" value="ECO:0007669"/>
    <property type="project" value="UniProtKB-SubCell"/>
</dbReference>
<dbReference type="STRING" id="123899.SAMEA3906487_01448"/>
<dbReference type="Pfam" id="PF07730">
    <property type="entry name" value="HisKA_3"/>
    <property type="match status" value="1"/>
</dbReference>
<dbReference type="PIRSF" id="PIRSF037314">
    <property type="entry name" value="STHK_MctS"/>
    <property type="match status" value="1"/>
</dbReference>
<dbReference type="InterPro" id="IPR005467">
    <property type="entry name" value="His_kinase_dom"/>
</dbReference>
<dbReference type="Pfam" id="PF17200">
    <property type="entry name" value="sCache_2"/>
    <property type="match status" value="1"/>
</dbReference>
<evidence type="ECO:0000256" key="3">
    <source>
        <dbReference type="ARBA" id="ARBA00022679"/>
    </source>
</evidence>
<dbReference type="AlphaFoldDB" id="A0A157SE56"/>
<feature type="domain" description="Histidine kinase" evidence="10">
    <location>
        <begin position="254"/>
        <end position="455"/>
    </location>
</feature>
<feature type="transmembrane region" description="Helical" evidence="9">
    <location>
        <begin position="7"/>
        <end position="28"/>
    </location>
</feature>
<dbReference type="InterPro" id="IPR050482">
    <property type="entry name" value="Sensor_HK_TwoCompSys"/>
</dbReference>
<evidence type="ECO:0000256" key="7">
    <source>
        <dbReference type="ARBA" id="ARBA00023012"/>
    </source>
</evidence>
<feature type="transmembrane region" description="Helical" evidence="9">
    <location>
        <begin position="206"/>
        <end position="228"/>
    </location>
</feature>
<evidence type="ECO:0000256" key="9">
    <source>
        <dbReference type="SAM" id="Phobius"/>
    </source>
</evidence>
<evidence type="ECO:0000256" key="5">
    <source>
        <dbReference type="ARBA" id="ARBA00022777"/>
    </source>
</evidence>
<keyword evidence="7" id="KW-0902">Two-component regulatory system</keyword>
<accession>A0A157SE56</accession>
<dbReference type="PATRIC" id="fig|123899.6.peg.1428"/>
<dbReference type="EC" id="2.7.13.3" evidence="11"/>
<evidence type="ECO:0000256" key="4">
    <source>
        <dbReference type="ARBA" id="ARBA00022692"/>
    </source>
</evidence>
<evidence type="ECO:0000259" key="10">
    <source>
        <dbReference type="PROSITE" id="PS50109"/>
    </source>
</evidence>
<evidence type="ECO:0000313" key="12">
    <source>
        <dbReference type="Proteomes" id="UP000076825"/>
    </source>
</evidence>
<comment type="subcellular location">
    <subcellularLocation>
        <location evidence="1">Cell membrane</location>
        <topology evidence="1">Multi-pass membrane protein</topology>
    </subcellularLocation>
</comment>
<reference evidence="11 12" key="1">
    <citation type="submission" date="2016-04" db="EMBL/GenBank/DDBJ databases">
        <authorList>
            <consortium name="Pathogen Informatics"/>
        </authorList>
    </citation>
    <scope>NUCLEOTIDE SEQUENCE [LARGE SCALE GENOMIC DNA]</scope>
    <source>
        <strain evidence="11 12">H044680328</strain>
    </source>
</reference>
<dbReference type="Proteomes" id="UP000076825">
    <property type="component" value="Chromosome 1"/>
</dbReference>
<dbReference type="SUPFAM" id="SSF55874">
    <property type="entry name" value="ATPase domain of HSP90 chaperone/DNA topoisomerase II/histidine kinase"/>
    <property type="match status" value="1"/>
</dbReference>
<keyword evidence="4 9" id="KW-0812">Transmembrane</keyword>
<dbReference type="InterPro" id="IPR017171">
    <property type="entry name" value="Sig_transdc_His_kinase_MctS"/>
</dbReference>
<dbReference type="CDD" id="cd18774">
    <property type="entry name" value="PDC2_HK_sensor"/>
    <property type="match status" value="1"/>
</dbReference>
<dbReference type="Pfam" id="PF02518">
    <property type="entry name" value="HATPase_c"/>
    <property type="match status" value="1"/>
</dbReference>
<dbReference type="RefSeq" id="WP_033535138.1">
    <property type="nucleotide sequence ID" value="NZ_CP016340.1"/>
</dbReference>
<evidence type="ECO:0000256" key="2">
    <source>
        <dbReference type="ARBA" id="ARBA00022475"/>
    </source>
</evidence>
<dbReference type="CDD" id="cd16917">
    <property type="entry name" value="HATPase_UhpB-NarQ-NarX-like"/>
    <property type="match status" value="1"/>
</dbReference>
<dbReference type="KEGG" id="btrm:SAMEA390648701448"/>
<evidence type="ECO:0000256" key="1">
    <source>
        <dbReference type="ARBA" id="ARBA00004651"/>
    </source>
</evidence>
<dbReference type="PROSITE" id="PS50109">
    <property type="entry name" value="HIS_KIN"/>
    <property type="match status" value="1"/>
</dbReference>
<dbReference type="GO" id="GO:0046983">
    <property type="term" value="F:protein dimerization activity"/>
    <property type="evidence" value="ECO:0007669"/>
    <property type="project" value="InterPro"/>
</dbReference>
<dbReference type="InterPro" id="IPR003594">
    <property type="entry name" value="HATPase_dom"/>
</dbReference>
<dbReference type="Gene3D" id="3.30.450.20">
    <property type="entry name" value="PAS domain"/>
    <property type="match status" value="1"/>
</dbReference>
<gene>
    <name evidence="11" type="primary">degS</name>
    <name evidence="11" type="ORF">SAMEA3906487_01448</name>
</gene>
<proteinExistence type="predicted"/>
<keyword evidence="2" id="KW-1003">Cell membrane</keyword>
<dbReference type="EMBL" id="LT546645">
    <property type="protein sequence ID" value="SAI68715.1"/>
    <property type="molecule type" value="Genomic_DNA"/>
</dbReference>
<keyword evidence="12" id="KW-1185">Reference proteome</keyword>
<keyword evidence="6 9" id="KW-1133">Transmembrane helix</keyword>
<dbReference type="GeneID" id="56591262"/>
<keyword evidence="3 11" id="KW-0808">Transferase</keyword>
<dbReference type="SMART" id="SM00387">
    <property type="entry name" value="HATPase_c"/>
    <property type="match status" value="1"/>
</dbReference>
<dbReference type="InterPro" id="IPR011712">
    <property type="entry name" value="Sig_transdc_His_kin_sub3_dim/P"/>
</dbReference>
<dbReference type="Gene3D" id="3.30.565.10">
    <property type="entry name" value="Histidine kinase-like ATPase, C-terminal domain"/>
    <property type="match status" value="1"/>
</dbReference>
<name>A0A157SE56_9BORD</name>
<organism evidence="11 12">
    <name type="scientific">Bordetella trematum</name>
    <dbReference type="NCBI Taxonomy" id="123899"/>
    <lineage>
        <taxon>Bacteria</taxon>
        <taxon>Pseudomonadati</taxon>
        <taxon>Pseudomonadota</taxon>
        <taxon>Betaproteobacteria</taxon>
        <taxon>Burkholderiales</taxon>
        <taxon>Alcaligenaceae</taxon>
        <taxon>Bordetella</taxon>
    </lineage>
</organism>
<evidence type="ECO:0000256" key="8">
    <source>
        <dbReference type="ARBA" id="ARBA00023136"/>
    </source>
</evidence>
<dbReference type="GO" id="GO:0000155">
    <property type="term" value="F:phosphorelay sensor kinase activity"/>
    <property type="evidence" value="ECO:0007669"/>
    <property type="project" value="InterPro"/>
</dbReference>
<dbReference type="InterPro" id="IPR036890">
    <property type="entry name" value="HATPase_C_sf"/>
</dbReference>